<keyword evidence="2 8" id="KW-0436">Ligase</keyword>
<feature type="binding site" evidence="8">
    <location>
        <position position="136"/>
    </location>
    <ligand>
        <name>L-tryptophan</name>
        <dbReference type="ChEBI" id="CHEBI:57912"/>
    </ligand>
</feature>
<keyword evidence="6 8" id="KW-0030">Aminoacyl-tRNA synthetase</keyword>
<keyword evidence="4 8" id="KW-0067">ATP-binding</keyword>
<feature type="binding site" evidence="8">
    <location>
        <begin position="148"/>
        <end position="150"/>
    </location>
    <ligand>
        <name>ATP</name>
        <dbReference type="ChEBI" id="CHEBI:30616"/>
    </ligand>
</feature>
<dbReference type="Pfam" id="PF00579">
    <property type="entry name" value="tRNA-synt_1b"/>
    <property type="match status" value="1"/>
</dbReference>
<feature type="short sequence motif" description="'KMSKS' region" evidence="8">
    <location>
        <begin position="196"/>
        <end position="200"/>
    </location>
</feature>
<evidence type="ECO:0000256" key="5">
    <source>
        <dbReference type="ARBA" id="ARBA00022917"/>
    </source>
</evidence>
<comment type="subunit">
    <text evidence="8">Homodimer.</text>
</comment>
<evidence type="ECO:0000256" key="3">
    <source>
        <dbReference type="ARBA" id="ARBA00022741"/>
    </source>
</evidence>
<dbReference type="SUPFAM" id="SSF52374">
    <property type="entry name" value="Nucleotidylyl transferase"/>
    <property type="match status" value="1"/>
</dbReference>
<dbReference type="InterPro" id="IPR002306">
    <property type="entry name" value="Trp-tRNA-ligase"/>
</dbReference>
<comment type="catalytic activity">
    <reaction evidence="7 8">
        <text>tRNA(Trp) + L-tryptophan + ATP = L-tryptophyl-tRNA(Trp) + AMP + diphosphate + H(+)</text>
        <dbReference type="Rhea" id="RHEA:24080"/>
        <dbReference type="Rhea" id="RHEA-COMP:9671"/>
        <dbReference type="Rhea" id="RHEA-COMP:9705"/>
        <dbReference type="ChEBI" id="CHEBI:15378"/>
        <dbReference type="ChEBI" id="CHEBI:30616"/>
        <dbReference type="ChEBI" id="CHEBI:33019"/>
        <dbReference type="ChEBI" id="CHEBI:57912"/>
        <dbReference type="ChEBI" id="CHEBI:78442"/>
        <dbReference type="ChEBI" id="CHEBI:78535"/>
        <dbReference type="ChEBI" id="CHEBI:456215"/>
        <dbReference type="EC" id="6.1.1.2"/>
    </reaction>
</comment>
<dbReference type="FunFam" id="1.10.240.10:FF:000002">
    <property type="entry name" value="Tryptophan--tRNA ligase"/>
    <property type="match status" value="1"/>
</dbReference>
<evidence type="ECO:0000256" key="6">
    <source>
        <dbReference type="ARBA" id="ARBA00023146"/>
    </source>
</evidence>
<feature type="binding site" evidence="8">
    <location>
        <begin position="196"/>
        <end position="200"/>
    </location>
    <ligand>
        <name>ATP</name>
        <dbReference type="ChEBI" id="CHEBI:30616"/>
    </ligand>
</feature>
<dbReference type="RefSeq" id="WP_246044242.1">
    <property type="nucleotide sequence ID" value="NZ_BAAAMD010000001.1"/>
</dbReference>
<reference evidence="10 11" key="1">
    <citation type="submission" date="2019-06" db="EMBL/GenBank/DDBJ databases">
        <title>Sequencing the genomes of 1000 actinobacteria strains.</title>
        <authorList>
            <person name="Klenk H.-P."/>
        </authorList>
    </citation>
    <scope>NUCLEOTIDE SEQUENCE [LARGE SCALE GENOMIC DNA]</scope>
    <source>
        <strain evidence="10 11">DSM 8251</strain>
    </source>
</reference>
<feature type="binding site" evidence="8">
    <location>
        <begin position="10"/>
        <end position="12"/>
    </location>
    <ligand>
        <name>ATP</name>
        <dbReference type="ChEBI" id="CHEBI:30616"/>
    </ligand>
</feature>
<dbReference type="InterPro" id="IPR002305">
    <property type="entry name" value="aa-tRNA-synth_Ic"/>
</dbReference>
<keyword evidence="3 8" id="KW-0547">Nucleotide-binding</keyword>
<feature type="binding site" evidence="8">
    <location>
        <begin position="19"/>
        <end position="20"/>
    </location>
    <ligand>
        <name>ATP</name>
        <dbReference type="ChEBI" id="CHEBI:30616"/>
    </ligand>
</feature>
<evidence type="ECO:0000256" key="8">
    <source>
        <dbReference type="HAMAP-Rule" id="MF_00140"/>
    </source>
</evidence>
<protein>
    <recommendedName>
        <fullName evidence="8">Tryptophan--tRNA ligase</fullName>
        <ecNumber evidence="8">6.1.1.2</ecNumber>
    </recommendedName>
    <alternativeName>
        <fullName evidence="8">Tryptophanyl-tRNA synthetase</fullName>
        <shortName evidence="8">TrpRS</shortName>
    </alternativeName>
</protein>
<evidence type="ECO:0000256" key="9">
    <source>
        <dbReference type="RuleBase" id="RU363036"/>
    </source>
</evidence>
<evidence type="ECO:0000313" key="11">
    <source>
        <dbReference type="Proteomes" id="UP000316196"/>
    </source>
</evidence>
<dbReference type="GO" id="GO:0004830">
    <property type="term" value="F:tryptophan-tRNA ligase activity"/>
    <property type="evidence" value="ECO:0007669"/>
    <property type="project" value="UniProtKB-UniRule"/>
</dbReference>
<dbReference type="HAMAP" id="MF_00140_B">
    <property type="entry name" value="Trp_tRNA_synth_B"/>
    <property type="match status" value="1"/>
</dbReference>
<dbReference type="InterPro" id="IPR014729">
    <property type="entry name" value="Rossmann-like_a/b/a_fold"/>
</dbReference>
<dbReference type="PROSITE" id="PS00178">
    <property type="entry name" value="AA_TRNA_LIGASE_I"/>
    <property type="match status" value="1"/>
</dbReference>
<accession>A0A542ZS12</accession>
<feature type="binding site" evidence="8">
    <location>
        <position position="187"/>
    </location>
    <ligand>
        <name>ATP</name>
        <dbReference type="ChEBI" id="CHEBI:30616"/>
    </ligand>
</feature>
<dbReference type="AlphaFoldDB" id="A0A542ZS12"/>
<dbReference type="Gene3D" id="1.10.240.10">
    <property type="entry name" value="Tyrosyl-Transfer RNA Synthetase"/>
    <property type="match status" value="1"/>
</dbReference>
<evidence type="ECO:0000256" key="1">
    <source>
        <dbReference type="ARBA" id="ARBA00005594"/>
    </source>
</evidence>
<dbReference type="GO" id="GO:0005524">
    <property type="term" value="F:ATP binding"/>
    <property type="evidence" value="ECO:0007669"/>
    <property type="project" value="UniProtKB-UniRule"/>
</dbReference>
<gene>
    <name evidence="8" type="primary">trpS</name>
    <name evidence="10" type="ORF">FB460_0944</name>
</gene>
<keyword evidence="5 8" id="KW-0648">Protein biosynthesis</keyword>
<comment type="function">
    <text evidence="8">Catalyzes the attachment of tryptophan to tRNA(Trp).</text>
</comment>
<dbReference type="GO" id="GO:0006436">
    <property type="term" value="P:tryptophanyl-tRNA aminoacylation"/>
    <property type="evidence" value="ECO:0007669"/>
    <property type="project" value="UniProtKB-UniRule"/>
</dbReference>
<dbReference type="NCBIfam" id="TIGR00233">
    <property type="entry name" value="trpS"/>
    <property type="match status" value="1"/>
</dbReference>
<dbReference type="InterPro" id="IPR050203">
    <property type="entry name" value="Trp-tRNA_synthetase"/>
</dbReference>
<name>A0A542ZS12_9ACTN</name>
<dbReference type="InterPro" id="IPR001412">
    <property type="entry name" value="aa-tRNA-synth_I_CS"/>
</dbReference>
<comment type="caution">
    <text evidence="10">The sequence shown here is derived from an EMBL/GenBank/DDBJ whole genome shotgun (WGS) entry which is preliminary data.</text>
</comment>
<comment type="subcellular location">
    <subcellularLocation>
        <location evidence="8">Cytoplasm</location>
    </subcellularLocation>
</comment>
<keyword evidence="8" id="KW-0963">Cytoplasm</keyword>
<sequence>MTDRVLSLAQPTADSMHLGNYLGALRQWPGLQEGAEAFFGVANLHSLNEWPDPEVLRERTLRTAAQIIAVGVDPERATVFVQSHVPQHSELTWVLNCLTGFGQASRMTQFKDKSSKRGPESTNLGLFDYPVLMAADILIYRSHRVPVGEDQRQHLELARDLATRFNGHFGEFFPVPEPHILESVGKIQDLQDPSSKMSKSAPSPAGRIEICDEPKKIVKKFKSAVTDSGSEVTYDPEGKPGVANLLSIMSAVTGRPIEELVSEFEGKMYGHLKIAVADAVVAELTPVRERVEELLEDRAELMNILARGAECAREQASATLSEVYARVGLDAALRS</sequence>
<dbReference type="Gene3D" id="3.40.50.620">
    <property type="entry name" value="HUPs"/>
    <property type="match status" value="1"/>
</dbReference>
<dbReference type="InterPro" id="IPR024109">
    <property type="entry name" value="Trp-tRNA-ligase_bac-type"/>
</dbReference>
<dbReference type="PANTHER" id="PTHR43766">
    <property type="entry name" value="TRYPTOPHAN--TRNA LIGASE, MITOCHONDRIAL"/>
    <property type="match status" value="1"/>
</dbReference>
<organism evidence="10 11">
    <name type="scientific">Propioniferax innocua</name>
    <dbReference type="NCBI Taxonomy" id="1753"/>
    <lineage>
        <taxon>Bacteria</taxon>
        <taxon>Bacillati</taxon>
        <taxon>Actinomycetota</taxon>
        <taxon>Actinomycetes</taxon>
        <taxon>Propionibacteriales</taxon>
        <taxon>Propionibacteriaceae</taxon>
        <taxon>Propioniferax</taxon>
    </lineage>
</organism>
<dbReference type="Proteomes" id="UP000316196">
    <property type="component" value="Unassembled WGS sequence"/>
</dbReference>
<evidence type="ECO:0000313" key="10">
    <source>
        <dbReference type="EMBL" id="TQL63143.1"/>
    </source>
</evidence>
<proteinExistence type="inferred from homology"/>
<dbReference type="GO" id="GO:0005829">
    <property type="term" value="C:cytosol"/>
    <property type="evidence" value="ECO:0007669"/>
    <property type="project" value="TreeGrafter"/>
</dbReference>
<evidence type="ECO:0000256" key="4">
    <source>
        <dbReference type="ARBA" id="ARBA00022840"/>
    </source>
</evidence>
<dbReference type="EMBL" id="VFOR01000001">
    <property type="protein sequence ID" value="TQL63143.1"/>
    <property type="molecule type" value="Genomic_DNA"/>
</dbReference>
<comment type="caution">
    <text evidence="8">Lacks conserved residue(s) required for the propagation of feature annotation.</text>
</comment>
<dbReference type="PANTHER" id="PTHR43766:SF1">
    <property type="entry name" value="TRYPTOPHAN--TRNA LIGASE, MITOCHONDRIAL"/>
    <property type="match status" value="1"/>
</dbReference>
<keyword evidence="11" id="KW-1185">Reference proteome</keyword>
<dbReference type="EC" id="6.1.1.2" evidence="8"/>
<dbReference type="PRINTS" id="PR01039">
    <property type="entry name" value="TRNASYNTHTRP"/>
</dbReference>
<dbReference type="CDD" id="cd00806">
    <property type="entry name" value="TrpRS_core"/>
    <property type="match status" value="1"/>
</dbReference>
<evidence type="ECO:0000256" key="7">
    <source>
        <dbReference type="ARBA" id="ARBA00049929"/>
    </source>
</evidence>
<evidence type="ECO:0000256" key="2">
    <source>
        <dbReference type="ARBA" id="ARBA00022598"/>
    </source>
</evidence>
<comment type="similarity">
    <text evidence="1 8 9">Belongs to the class-I aminoacyl-tRNA synthetase family.</text>
</comment>